<reference evidence="3 4" key="1">
    <citation type="journal article" date="2014" name="PLoS Genet.">
        <title>Phylogenetically driven sequencing of extremely halophilic archaea reveals strategies for static and dynamic osmo-response.</title>
        <authorList>
            <person name="Becker E.A."/>
            <person name="Seitzer P.M."/>
            <person name="Tritt A."/>
            <person name="Larsen D."/>
            <person name="Krusor M."/>
            <person name="Yao A.I."/>
            <person name="Wu D."/>
            <person name="Madern D."/>
            <person name="Eisen J.A."/>
            <person name="Darling A.E."/>
            <person name="Facciotti M.T."/>
        </authorList>
    </citation>
    <scope>NUCLEOTIDE SEQUENCE [LARGE SCALE GENOMIC DNA]</scope>
    <source>
        <strain evidence="3 4">DSM 10524</strain>
    </source>
</reference>
<name>L9X512_9EURY</name>
<feature type="compositionally biased region" description="Basic and acidic residues" evidence="1">
    <location>
        <begin position="148"/>
        <end position="158"/>
    </location>
</feature>
<comment type="caution">
    <text evidence="3">The sequence shown here is derived from an EMBL/GenBank/DDBJ whole genome shotgun (WGS) entry which is preliminary data.</text>
</comment>
<feature type="compositionally biased region" description="Polar residues" evidence="1">
    <location>
        <begin position="105"/>
        <end position="115"/>
    </location>
</feature>
<proteinExistence type="predicted"/>
<feature type="region of interest" description="Disordered" evidence="1">
    <location>
        <begin position="143"/>
        <end position="166"/>
    </location>
</feature>
<evidence type="ECO:0000313" key="3">
    <source>
        <dbReference type="EMBL" id="ELY56712.1"/>
    </source>
</evidence>
<feature type="region of interest" description="Disordered" evidence="1">
    <location>
        <begin position="104"/>
        <end position="129"/>
    </location>
</feature>
<feature type="transmembrane region" description="Helical" evidence="2">
    <location>
        <begin position="58"/>
        <end position="78"/>
    </location>
</feature>
<sequence length="166" mass="17830">MIAVERPRTAADETVVRTLLLALAVLFLLSVLLMLLAVPMTGLRGGGHVWTWNGAAGIGWLAVLLWLFPLAVILGVGYRCMGFSSTPRAVVRIPHSRRCELRTLAGSSPTRSSKSAGIGSEARTNGPEPYRWVLLEPHTLRTGANAGRDVDGQSERLVTRSSPSTS</sequence>
<keyword evidence="2" id="KW-0812">Transmembrane</keyword>
<gene>
    <name evidence="3" type="ORF">C491_11925</name>
</gene>
<evidence type="ECO:0000256" key="1">
    <source>
        <dbReference type="SAM" id="MobiDB-lite"/>
    </source>
</evidence>
<keyword evidence="2" id="KW-1133">Transmembrane helix</keyword>
<dbReference type="Proteomes" id="UP000011688">
    <property type="component" value="Unassembled WGS sequence"/>
</dbReference>
<dbReference type="AlphaFoldDB" id="L9X512"/>
<feature type="transmembrane region" description="Helical" evidence="2">
    <location>
        <begin position="20"/>
        <end position="38"/>
    </location>
</feature>
<evidence type="ECO:0000256" key="2">
    <source>
        <dbReference type="SAM" id="Phobius"/>
    </source>
</evidence>
<accession>L9X512</accession>
<dbReference type="EMBL" id="AOIB01000026">
    <property type="protein sequence ID" value="ELY56712.1"/>
    <property type="molecule type" value="Genomic_DNA"/>
</dbReference>
<keyword evidence="4" id="KW-1185">Reference proteome</keyword>
<evidence type="ECO:0000313" key="4">
    <source>
        <dbReference type="Proteomes" id="UP000011688"/>
    </source>
</evidence>
<organism evidence="3 4">
    <name type="scientific">Natronococcus amylolyticus DSM 10524</name>
    <dbReference type="NCBI Taxonomy" id="1227497"/>
    <lineage>
        <taxon>Archaea</taxon>
        <taxon>Methanobacteriati</taxon>
        <taxon>Methanobacteriota</taxon>
        <taxon>Stenosarchaea group</taxon>
        <taxon>Halobacteria</taxon>
        <taxon>Halobacteriales</taxon>
        <taxon>Natrialbaceae</taxon>
        <taxon>Natronococcus</taxon>
    </lineage>
</organism>
<protein>
    <submittedName>
        <fullName evidence="3">Uncharacterized protein</fullName>
    </submittedName>
</protein>
<keyword evidence="2" id="KW-0472">Membrane</keyword>